<dbReference type="RefSeq" id="WP_073388525.1">
    <property type="nucleotide sequence ID" value="NZ_FQXK01000023.1"/>
</dbReference>
<proteinExistence type="predicted"/>
<dbReference type="Proteomes" id="UP000184278">
    <property type="component" value="Unassembled WGS sequence"/>
</dbReference>
<feature type="transmembrane region" description="Helical" evidence="1">
    <location>
        <begin position="9"/>
        <end position="27"/>
    </location>
</feature>
<keyword evidence="3" id="KW-1185">Reference proteome</keyword>
<feature type="transmembrane region" description="Helical" evidence="1">
    <location>
        <begin position="47"/>
        <end position="65"/>
    </location>
</feature>
<dbReference type="AlphaFoldDB" id="A0A1M5ZUB3"/>
<dbReference type="EMBL" id="FQXK01000023">
    <property type="protein sequence ID" value="SHI27834.1"/>
    <property type="molecule type" value="Genomic_DNA"/>
</dbReference>
<evidence type="ECO:0000256" key="1">
    <source>
        <dbReference type="SAM" id="Phobius"/>
    </source>
</evidence>
<organism evidence="2 3">
    <name type="scientific">Butyrivibrio fibrisolvens DSM 3071</name>
    <dbReference type="NCBI Taxonomy" id="1121131"/>
    <lineage>
        <taxon>Bacteria</taxon>
        <taxon>Bacillati</taxon>
        <taxon>Bacillota</taxon>
        <taxon>Clostridia</taxon>
        <taxon>Lachnospirales</taxon>
        <taxon>Lachnospiraceae</taxon>
        <taxon>Butyrivibrio</taxon>
    </lineage>
</organism>
<keyword evidence="1" id="KW-0812">Transmembrane</keyword>
<accession>A0A1M5ZUB3</accession>
<reference evidence="3" key="1">
    <citation type="submission" date="2016-11" db="EMBL/GenBank/DDBJ databases">
        <authorList>
            <person name="Varghese N."/>
            <person name="Submissions S."/>
        </authorList>
    </citation>
    <scope>NUCLEOTIDE SEQUENCE [LARGE SCALE GENOMIC DNA]</scope>
    <source>
        <strain evidence="3">DSM 3071</strain>
    </source>
</reference>
<evidence type="ECO:0000313" key="2">
    <source>
        <dbReference type="EMBL" id="SHI27834.1"/>
    </source>
</evidence>
<protein>
    <submittedName>
        <fullName evidence="2">Uncharacterized protein</fullName>
    </submittedName>
</protein>
<sequence>MSNKSLSSLIEIILGAIGLFYGIFTISNDTSGLFRYTYTPPFTQHELFVIAITICSAIILLLGIIKMKKENSNSNNNGDMAA</sequence>
<name>A0A1M5ZUB3_BUTFI</name>
<evidence type="ECO:0000313" key="3">
    <source>
        <dbReference type="Proteomes" id="UP000184278"/>
    </source>
</evidence>
<gene>
    <name evidence="2" type="ORF">SAMN02745229_02690</name>
</gene>
<dbReference type="GeneID" id="89510913"/>
<keyword evidence="1" id="KW-1133">Transmembrane helix</keyword>
<keyword evidence="1" id="KW-0472">Membrane</keyword>